<comment type="caution">
    <text evidence="2">The sequence shown here is derived from an EMBL/GenBank/DDBJ whole genome shotgun (WGS) entry which is preliminary data.</text>
</comment>
<reference evidence="2 3" key="2">
    <citation type="journal article" date="2021" name="Genomics">
        <title>High-quality reference genome for Clonorchis sinensis.</title>
        <authorList>
            <person name="Young N.D."/>
            <person name="Stroehlein A.J."/>
            <person name="Kinkar L."/>
            <person name="Wang T."/>
            <person name="Sohn W.M."/>
            <person name="Chang B.C.H."/>
            <person name="Kaur P."/>
            <person name="Weisz D."/>
            <person name="Dudchenko O."/>
            <person name="Aiden E.L."/>
            <person name="Korhonen P.K."/>
            <person name="Gasser R.B."/>
        </authorList>
    </citation>
    <scope>NUCLEOTIDE SEQUENCE [LARGE SCALE GENOMIC DNA]</scope>
    <source>
        <strain evidence="2">Cs-k2</strain>
    </source>
</reference>
<keyword evidence="1" id="KW-0732">Signal</keyword>
<evidence type="ECO:0000313" key="2">
    <source>
        <dbReference type="EMBL" id="KAG5441995.1"/>
    </source>
</evidence>
<dbReference type="Proteomes" id="UP000286415">
    <property type="component" value="Unassembled WGS sequence"/>
</dbReference>
<keyword evidence="3" id="KW-1185">Reference proteome</keyword>
<reference evidence="2 3" key="1">
    <citation type="journal article" date="2018" name="Biotechnol. Adv.">
        <title>Improved genomic resources and new bioinformatic workflow for the carcinogenic parasite Clonorchis sinensis: Biotechnological implications.</title>
        <authorList>
            <person name="Wang D."/>
            <person name="Korhonen P.K."/>
            <person name="Gasser R.B."/>
            <person name="Young N.D."/>
        </authorList>
    </citation>
    <scope>NUCLEOTIDE SEQUENCE [LARGE SCALE GENOMIC DNA]</scope>
    <source>
        <strain evidence="2">Cs-k2</strain>
    </source>
</reference>
<gene>
    <name evidence="2" type="ORF">CSKR_110747</name>
</gene>
<dbReference type="AlphaFoldDB" id="A0A8T1LZI2"/>
<proteinExistence type="predicted"/>
<evidence type="ECO:0008006" key="4">
    <source>
        <dbReference type="Google" id="ProtNLM"/>
    </source>
</evidence>
<feature type="chain" id="PRO_5035922588" description="Ig-like domain-containing protein" evidence="1">
    <location>
        <begin position="20"/>
        <end position="310"/>
    </location>
</feature>
<feature type="signal peptide" evidence="1">
    <location>
        <begin position="1"/>
        <end position="19"/>
    </location>
</feature>
<dbReference type="EMBL" id="NIRI02000076">
    <property type="protein sequence ID" value="KAG5441995.1"/>
    <property type="molecule type" value="Genomic_DNA"/>
</dbReference>
<evidence type="ECO:0000313" key="3">
    <source>
        <dbReference type="Proteomes" id="UP000286415"/>
    </source>
</evidence>
<name>A0A8T1LZI2_CLOSI</name>
<evidence type="ECO:0000256" key="1">
    <source>
        <dbReference type="SAM" id="SignalP"/>
    </source>
</evidence>
<protein>
    <recommendedName>
        <fullName evidence="4">Ig-like domain-containing protein</fullName>
    </recommendedName>
</protein>
<organism evidence="2 3">
    <name type="scientific">Clonorchis sinensis</name>
    <name type="common">Chinese liver fluke</name>
    <dbReference type="NCBI Taxonomy" id="79923"/>
    <lineage>
        <taxon>Eukaryota</taxon>
        <taxon>Metazoa</taxon>
        <taxon>Spiralia</taxon>
        <taxon>Lophotrochozoa</taxon>
        <taxon>Platyhelminthes</taxon>
        <taxon>Trematoda</taxon>
        <taxon>Digenea</taxon>
        <taxon>Opisthorchiida</taxon>
        <taxon>Opisthorchiata</taxon>
        <taxon>Opisthorchiidae</taxon>
        <taxon>Clonorchis</taxon>
    </lineage>
</organism>
<accession>A0A8T1LZI2</accession>
<sequence length="310" mass="33060">MSAIILAIVILHHFDSADSARGVVAVKFDHPDGILHVGNKTEITCTTQEGENGATGGQLAIRDLNSRTDLISIETSAHKIRPPTPGPTYTKYGSTSVECKYEPNPSNLSNLLQTLTVRILPNPMDGTLDGENSGNLEVTSGSTKEFQCNLVPLDAAKSLNGKWKATVDPAEAATVTGLEDGSSVKTGPPNSQGYQNQWSSFTVSCTFSTPEGTPIYTFERTVAVKRVESSVVLKNAMFGTSCPGLSDMRRTSVETLSVCVINEQVLKLASMSTSNYDPMEVGGANRSTSVCGHGQSPLSLRQFNSNDILL</sequence>